<reference evidence="1 2" key="2">
    <citation type="submission" date="2018-11" db="EMBL/GenBank/DDBJ databases">
        <authorList>
            <consortium name="Pathogen Informatics"/>
        </authorList>
    </citation>
    <scope>NUCLEOTIDE SEQUENCE [LARGE SCALE GENOMIC DNA]</scope>
</reference>
<dbReference type="OrthoDB" id="5871615at2759"/>
<dbReference type="AlphaFoldDB" id="A0A183E9Y6"/>
<evidence type="ECO:0000313" key="3">
    <source>
        <dbReference type="WBParaSite" id="GPUH_0001780101-mRNA-1"/>
    </source>
</evidence>
<dbReference type="Proteomes" id="UP000271098">
    <property type="component" value="Unassembled WGS sequence"/>
</dbReference>
<dbReference type="EMBL" id="UYRT01085681">
    <property type="protein sequence ID" value="VDN30437.1"/>
    <property type="molecule type" value="Genomic_DNA"/>
</dbReference>
<organism evidence="3">
    <name type="scientific">Gongylonema pulchrum</name>
    <dbReference type="NCBI Taxonomy" id="637853"/>
    <lineage>
        <taxon>Eukaryota</taxon>
        <taxon>Metazoa</taxon>
        <taxon>Ecdysozoa</taxon>
        <taxon>Nematoda</taxon>
        <taxon>Chromadorea</taxon>
        <taxon>Rhabditida</taxon>
        <taxon>Spirurina</taxon>
        <taxon>Spiruromorpha</taxon>
        <taxon>Spiruroidea</taxon>
        <taxon>Gongylonematidae</taxon>
        <taxon>Gongylonema</taxon>
    </lineage>
</organism>
<gene>
    <name evidence="1" type="ORF">GPUH_LOCUS17777</name>
</gene>
<keyword evidence="2" id="KW-1185">Reference proteome</keyword>
<protein>
    <submittedName>
        <fullName evidence="3">Myosin motor domain-containing protein</fullName>
    </submittedName>
</protein>
<proteinExistence type="predicted"/>
<evidence type="ECO:0000313" key="2">
    <source>
        <dbReference type="Proteomes" id="UP000271098"/>
    </source>
</evidence>
<sequence>MAAPIMFGFNIVAVFDIHTIHCLRDGADVIIKHLIAAQKTAVRNILANALSRITYFRVALVGETGSEKNNVRRAYVQLISNQQNQAKADNAPVCEFVSRKK</sequence>
<name>A0A183E9Y6_9BILA</name>
<dbReference type="WBParaSite" id="GPUH_0001780101-mRNA-1">
    <property type="protein sequence ID" value="GPUH_0001780101-mRNA-1"/>
    <property type="gene ID" value="GPUH_0001780101"/>
</dbReference>
<accession>A0A183E9Y6</accession>
<evidence type="ECO:0000313" key="1">
    <source>
        <dbReference type="EMBL" id="VDN30437.1"/>
    </source>
</evidence>
<reference evidence="3" key="1">
    <citation type="submission" date="2016-06" db="UniProtKB">
        <authorList>
            <consortium name="WormBaseParasite"/>
        </authorList>
    </citation>
    <scope>IDENTIFICATION</scope>
</reference>